<protein>
    <submittedName>
        <fullName evidence="8">GlsB/YeaQ/YmgE family stress response membrane protein</fullName>
    </submittedName>
</protein>
<evidence type="ECO:0000256" key="6">
    <source>
        <dbReference type="ARBA" id="ARBA00023136"/>
    </source>
</evidence>
<keyword evidence="4 7" id="KW-0812">Transmembrane</keyword>
<accession>A0A8J7Q670</accession>
<keyword evidence="5 7" id="KW-1133">Transmembrane helix</keyword>
<gene>
    <name evidence="8" type="ORF">J3U88_09935</name>
</gene>
<comment type="subcellular location">
    <subcellularLocation>
        <location evidence="1">Cell membrane</location>
        <topology evidence="1">Multi-pass membrane protein</topology>
    </subcellularLocation>
</comment>
<proteinExistence type="inferred from homology"/>
<keyword evidence="6 7" id="KW-0472">Membrane</keyword>
<dbReference type="GO" id="GO:0005886">
    <property type="term" value="C:plasma membrane"/>
    <property type="evidence" value="ECO:0007669"/>
    <property type="project" value="UniProtKB-SubCell"/>
</dbReference>
<dbReference type="Proteomes" id="UP000664417">
    <property type="component" value="Unassembled WGS sequence"/>
</dbReference>
<keyword evidence="9" id="KW-1185">Reference proteome</keyword>
<evidence type="ECO:0000256" key="2">
    <source>
        <dbReference type="ARBA" id="ARBA00011006"/>
    </source>
</evidence>
<comment type="similarity">
    <text evidence="2">Belongs to the UPF0410 family.</text>
</comment>
<dbReference type="Pfam" id="PF04226">
    <property type="entry name" value="Transgly_assoc"/>
    <property type="match status" value="1"/>
</dbReference>
<evidence type="ECO:0000313" key="9">
    <source>
        <dbReference type="Proteomes" id="UP000664417"/>
    </source>
</evidence>
<evidence type="ECO:0000256" key="1">
    <source>
        <dbReference type="ARBA" id="ARBA00004651"/>
    </source>
</evidence>
<evidence type="ECO:0000256" key="4">
    <source>
        <dbReference type="ARBA" id="ARBA00022692"/>
    </source>
</evidence>
<dbReference type="PANTHER" id="PTHR33884">
    <property type="entry name" value="UPF0410 PROTEIN YMGE"/>
    <property type="match status" value="1"/>
</dbReference>
<comment type="caution">
    <text evidence="8">The sequence shown here is derived from an EMBL/GenBank/DDBJ whole genome shotgun (WGS) entry which is preliminary data.</text>
</comment>
<dbReference type="RefSeq" id="WP_207858506.1">
    <property type="nucleotide sequence ID" value="NZ_JAFREP010000007.1"/>
</dbReference>
<keyword evidence="3" id="KW-1003">Cell membrane</keyword>
<dbReference type="PANTHER" id="PTHR33884:SF3">
    <property type="entry name" value="UPF0410 PROTEIN YMGE"/>
    <property type="match status" value="1"/>
</dbReference>
<evidence type="ECO:0000256" key="5">
    <source>
        <dbReference type="ARBA" id="ARBA00022989"/>
    </source>
</evidence>
<reference evidence="8" key="1">
    <citation type="submission" date="2021-03" db="EMBL/GenBank/DDBJ databases">
        <authorList>
            <person name="Wang G."/>
        </authorList>
    </citation>
    <scope>NUCLEOTIDE SEQUENCE</scope>
    <source>
        <strain evidence="8">KCTC 12899</strain>
    </source>
</reference>
<feature type="transmembrane region" description="Helical" evidence="7">
    <location>
        <begin position="28"/>
        <end position="49"/>
    </location>
</feature>
<organism evidence="8 9">
    <name type="scientific">Acanthopleuribacter pedis</name>
    <dbReference type="NCBI Taxonomy" id="442870"/>
    <lineage>
        <taxon>Bacteria</taxon>
        <taxon>Pseudomonadati</taxon>
        <taxon>Acidobacteriota</taxon>
        <taxon>Holophagae</taxon>
        <taxon>Acanthopleuribacterales</taxon>
        <taxon>Acanthopleuribacteraceae</taxon>
        <taxon>Acanthopleuribacter</taxon>
    </lineage>
</organism>
<evidence type="ECO:0000256" key="3">
    <source>
        <dbReference type="ARBA" id="ARBA00022475"/>
    </source>
</evidence>
<feature type="transmembrane region" description="Helical" evidence="7">
    <location>
        <begin position="56"/>
        <end position="77"/>
    </location>
</feature>
<name>A0A8J7Q670_9BACT</name>
<evidence type="ECO:0000256" key="7">
    <source>
        <dbReference type="SAM" id="Phobius"/>
    </source>
</evidence>
<evidence type="ECO:0000313" key="8">
    <source>
        <dbReference type="EMBL" id="MBO1318781.1"/>
    </source>
</evidence>
<dbReference type="EMBL" id="JAFREP010000007">
    <property type="protein sequence ID" value="MBO1318781.1"/>
    <property type="molecule type" value="Genomic_DNA"/>
</dbReference>
<sequence length="79" mass="7905">MDLILMLLIGLAAGFAAGKVMKGGLNVFGNLIVGIVGSYVGGYAFRVLGLAPTGGLIGQLVTAFVGAVILLALVGLMKK</sequence>
<dbReference type="AlphaFoldDB" id="A0A8J7Q670"/>
<dbReference type="InterPro" id="IPR007341">
    <property type="entry name" value="Transgly_assoc"/>
</dbReference>